<dbReference type="InterPro" id="IPR036390">
    <property type="entry name" value="WH_DNA-bd_sf"/>
</dbReference>
<evidence type="ECO:0000313" key="7">
    <source>
        <dbReference type="Proteomes" id="UP001142400"/>
    </source>
</evidence>
<dbReference type="EMBL" id="JANIIC010000124">
    <property type="protein sequence ID" value="MCQ8836331.1"/>
    <property type="molecule type" value="Genomic_DNA"/>
</dbReference>
<dbReference type="GO" id="GO:0032993">
    <property type="term" value="C:protein-DNA complex"/>
    <property type="evidence" value="ECO:0007669"/>
    <property type="project" value="TreeGrafter"/>
</dbReference>
<keyword evidence="2" id="KW-0805">Transcription regulation</keyword>
<comment type="similarity">
    <text evidence="1">Belongs to the LysR transcriptional regulatory family.</text>
</comment>
<proteinExistence type="inferred from homology"/>
<comment type="caution">
    <text evidence="6">The sequence shown here is derived from an EMBL/GenBank/DDBJ whole genome shotgun (WGS) entry which is preliminary data.</text>
</comment>
<dbReference type="GO" id="GO:0003700">
    <property type="term" value="F:DNA-binding transcription factor activity"/>
    <property type="evidence" value="ECO:0007669"/>
    <property type="project" value="InterPro"/>
</dbReference>
<dbReference type="InterPro" id="IPR036388">
    <property type="entry name" value="WH-like_DNA-bd_sf"/>
</dbReference>
<keyword evidence="4" id="KW-0804">Transcription</keyword>
<dbReference type="PROSITE" id="PS50931">
    <property type="entry name" value="HTH_LYSR"/>
    <property type="match status" value="1"/>
</dbReference>
<evidence type="ECO:0000313" key="6">
    <source>
        <dbReference type="EMBL" id="MCQ8836331.1"/>
    </source>
</evidence>
<dbReference type="RefSeq" id="WP_257636381.1">
    <property type="nucleotide sequence ID" value="NZ_JANIIC010000124.1"/>
</dbReference>
<name>A0A9X2M758_STRMQ</name>
<accession>A0A9X2M758</accession>
<dbReference type="Gene3D" id="3.40.190.10">
    <property type="entry name" value="Periplasmic binding protein-like II"/>
    <property type="match status" value="2"/>
</dbReference>
<dbReference type="Proteomes" id="UP001142400">
    <property type="component" value="Unassembled WGS sequence"/>
</dbReference>
<dbReference type="SUPFAM" id="SSF46785">
    <property type="entry name" value="Winged helix' DNA-binding domain"/>
    <property type="match status" value="1"/>
</dbReference>
<keyword evidence="7" id="KW-1185">Reference proteome</keyword>
<dbReference type="Pfam" id="PF03466">
    <property type="entry name" value="LysR_substrate"/>
    <property type="match status" value="1"/>
</dbReference>
<dbReference type="InterPro" id="IPR000847">
    <property type="entry name" value="LysR_HTH_N"/>
</dbReference>
<dbReference type="AlphaFoldDB" id="A0A9X2M758"/>
<dbReference type="Pfam" id="PF00126">
    <property type="entry name" value="HTH_1"/>
    <property type="match status" value="1"/>
</dbReference>
<dbReference type="InterPro" id="IPR005119">
    <property type="entry name" value="LysR_subst-bd"/>
</dbReference>
<dbReference type="SUPFAM" id="SSF53850">
    <property type="entry name" value="Periplasmic binding protein-like II"/>
    <property type="match status" value="1"/>
</dbReference>
<protein>
    <submittedName>
        <fullName evidence="6">LysR family transcriptional regulator</fullName>
    </submittedName>
</protein>
<dbReference type="Gene3D" id="1.10.10.10">
    <property type="entry name" value="Winged helix-like DNA-binding domain superfamily/Winged helix DNA-binding domain"/>
    <property type="match status" value="1"/>
</dbReference>
<keyword evidence="3" id="KW-0238">DNA-binding</keyword>
<dbReference type="PANTHER" id="PTHR30346:SF29">
    <property type="entry name" value="LYSR SUBSTRATE-BINDING"/>
    <property type="match status" value="1"/>
</dbReference>
<organism evidence="6 7">
    <name type="scientific">Streptomyces malaysiensis subsp. samsunensis</name>
    <dbReference type="NCBI Taxonomy" id="459658"/>
    <lineage>
        <taxon>Bacteria</taxon>
        <taxon>Bacillati</taxon>
        <taxon>Actinomycetota</taxon>
        <taxon>Actinomycetes</taxon>
        <taxon>Kitasatosporales</taxon>
        <taxon>Streptomycetaceae</taxon>
        <taxon>Streptomyces</taxon>
        <taxon>Streptomyces violaceusniger group</taxon>
    </lineage>
</organism>
<gene>
    <name evidence="6" type="ORF">NQU54_46900</name>
</gene>
<evidence type="ECO:0000256" key="3">
    <source>
        <dbReference type="ARBA" id="ARBA00023125"/>
    </source>
</evidence>
<sequence>MLSLDRLRFLVEVDRRGSIGAAAKAMHLTPSAISQQLKALARAVGTEVVETSPAGSRCTPAGRILVDHAMRAIAELDLAEEAVRSLGVRRTGELRLACFPSVVGSVLPAVLVGLSREYPDVRVMFDVMRSQECLDRLLTGAADAALMARYPQDSPLSAELRCSDLASDETCLLIAAGHRLASREKIPLSELSGEPLLLEGENSPSSLAFLDVCRMAGVIPLVRAYSPDPRVAAAMVAEGVGHAVVPKLALPQPLTGAVARGLESPVTRTIVLVSKQHKAGIPVMRALLKYARAACQEATGASPT</sequence>
<dbReference type="GO" id="GO:0003677">
    <property type="term" value="F:DNA binding"/>
    <property type="evidence" value="ECO:0007669"/>
    <property type="project" value="UniProtKB-KW"/>
</dbReference>
<reference evidence="6" key="1">
    <citation type="submission" date="2022-06" db="EMBL/GenBank/DDBJ databases">
        <title>WGS of actinobacteria.</title>
        <authorList>
            <person name="Thawai C."/>
        </authorList>
    </citation>
    <scope>NUCLEOTIDE SEQUENCE</scope>
    <source>
        <strain evidence="6">DSM 42010</strain>
    </source>
</reference>
<evidence type="ECO:0000256" key="2">
    <source>
        <dbReference type="ARBA" id="ARBA00023015"/>
    </source>
</evidence>
<evidence type="ECO:0000256" key="4">
    <source>
        <dbReference type="ARBA" id="ARBA00023163"/>
    </source>
</evidence>
<feature type="domain" description="HTH lysR-type" evidence="5">
    <location>
        <begin position="2"/>
        <end position="59"/>
    </location>
</feature>
<dbReference type="PANTHER" id="PTHR30346">
    <property type="entry name" value="TRANSCRIPTIONAL DUAL REGULATOR HCAR-RELATED"/>
    <property type="match status" value="1"/>
</dbReference>
<evidence type="ECO:0000259" key="5">
    <source>
        <dbReference type="PROSITE" id="PS50931"/>
    </source>
</evidence>
<evidence type="ECO:0000256" key="1">
    <source>
        <dbReference type="ARBA" id="ARBA00009437"/>
    </source>
</evidence>